<sequence>MANNSGIDEEMNQSEEPRTPLKRPVLKNDTGFAMVWTPEEQATLDNALLNEPKDASKYSCVSRYARISLEFPNKTTKDIAMRCRWIKELGRVKAGGSNSAPQDAVTDEVIVLNFDWGRLVRHCQNGKLFYQIFDNLSYSSKLEENLTLFNKARDNIMILVNKLNENVPDQMKHMPPSPEKLNEDLFKFIGSKSNLP</sequence>
<dbReference type="Proteomes" id="UP001295469">
    <property type="component" value="Chromosome C07"/>
</dbReference>
<dbReference type="EMBL" id="HG994371">
    <property type="protein sequence ID" value="CAF2030223.1"/>
    <property type="molecule type" value="Genomic_DNA"/>
</dbReference>
<dbReference type="PANTHER" id="PTHR14000">
    <property type="entry name" value="FINGER CCCH DOMAIN PROTEIN, PUTATIVE (DUF3755)-RELATED"/>
    <property type="match status" value="1"/>
</dbReference>
<dbReference type="PANTHER" id="PTHR14000:SF28">
    <property type="entry name" value="MYB-LIKE DOMAIN-CONTAINING PROTEIN"/>
    <property type="match status" value="1"/>
</dbReference>
<proteinExistence type="predicted"/>
<evidence type="ECO:0000256" key="1">
    <source>
        <dbReference type="SAM" id="MobiDB-lite"/>
    </source>
</evidence>
<dbReference type="InterPro" id="IPR022228">
    <property type="entry name" value="DUF3755"/>
</dbReference>
<evidence type="ECO:0000313" key="4">
    <source>
        <dbReference type="Proteomes" id="UP000028999"/>
    </source>
</evidence>
<dbReference type="PaxDb" id="3708-A0A078J9V1"/>
<organism evidence="3 4">
    <name type="scientific">Brassica napus</name>
    <name type="common">Rape</name>
    <dbReference type="NCBI Taxonomy" id="3708"/>
    <lineage>
        <taxon>Eukaryota</taxon>
        <taxon>Viridiplantae</taxon>
        <taxon>Streptophyta</taxon>
        <taxon>Embryophyta</taxon>
        <taxon>Tracheophyta</taxon>
        <taxon>Spermatophyta</taxon>
        <taxon>Magnoliopsida</taxon>
        <taxon>eudicotyledons</taxon>
        <taxon>Gunneridae</taxon>
        <taxon>Pentapetalae</taxon>
        <taxon>rosids</taxon>
        <taxon>malvids</taxon>
        <taxon>Brassicales</taxon>
        <taxon>Brassicaceae</taxon>
        <taxon>Brassiceae</taxon>
        <taxon>Brassica</taxon>
    </lineage>
</organism>
<evidence type="ECO:0000313" key="3">
    <source>
        <dbReference type="EMBL" id="CDY62396.1"/>
    </source>
</evidence>
<reference evidence="3 4" key="1">
    <citation type="journal article" date="2014" name="Science">
        <title>Plant genetics. Early allopolyploid evolution in the post-Neolithic Brassica napus oilseed genome.</title>
        <authorList>
            <person name="Chalhoub B."/>
            <person name="Denoeud F."/>
            <person name="Liu S."/>
            <person name="Parkin I.A."/>
            <person name="Tang H."/>
            <person name="Wang X."/>
            <person name="Chiquet J."/>
            <person name="Belcram H."/>
            <person name="Tong C."/>
            <person name="Samans B."/>
            <person name="Correa M."/>
            <person name="Da Silva C."/>
            <person name="Just J."/>
            <person name="Falentin C."/>
            <person name="Koh C.S."/>
            <person name="Le Clainche I."/>
            <person name="Bernard M."/>
            <person name="Bento P."/>
            <person name="Noel B."/>
            <person name="Labadie K."/>
            <person name="Alberti A."/>
            <person name="Charles M."/>
            <person name="Arnaud D."/>
            <person name="Guo H."/>
            <person name="Daviaud C."/>
            <person name="Alamery S."/>
            <person name="Jabbari K."/>
            <person name="Zhao M."/>
            <person name="Edger P.P."/>
            <person name="Chelaifa H."/>
            <person name="Tack D."/>
            <person name="Lassalle G."/>
            <person name="Mestiri I."/>
            <person name="Schnel N."/>
            <person name="Le Paslier M.C."/>
            <person name="Fan G."/>
            <person name="Renault V."/>
            <person name="Bayer P.E."/>
            <person name="Golicz A.A."/>
            <person name="Manoli S."/>
            <person name="Lee T.H."/>
            <person name="Thi V.H."/>
            <person name="Chalabi S."/>
            <person name="Hu Q."/>
            <person name="Fan C."/>
            <person name="Tollenaere R."/>
            <person name="Lu Y."/>
            <person name="Battail C."/>
            <person name="Shen J."/>
            <person name="Sidebottom C.H."/>
            <person name="Wang X."/>
            <person name="Canaguier A."/>
            <person name="Chauveau A."/>
            <person name="Berard A."/>
            <person name="Deniot G."/>
            <person name="Guan M."/>
            <person name="Liu Z."/>
            <person name="Sun F."/>
            <person name="Lim Y.P."/>
            <person name="Lyons E."/>
            <person name="Town C.D."/>
            <person name="Bancroft I."/>
            <person name="Wang X."/>
            <person name="Meng J."/>
            <person name="Ma J."/>
            <person name="Pires J.C."/>
            <person name="King G.J."/>
            <person name="Brunel D."/>
            <person name="Delourme R."/>
            <person name="Renard M."/>
            <person name="Aury J.M."/>
            <person name="Adams K.L."/>
            <person name="Batley J."/>
            <person name="Snowdon R.J."/>
            <person name="Tost J."/>
            <person name="Edwards D."/>
            <person name="Zhou Y."/>
            <person name="Hua W."/>
            <person name="Sharpe A.G."/>
            <person name="Paterson A.H."/>
            <person name="Guan C."/>
            <person name="Wincker P."/>
        </authorList>
    </citation>
    <scope>NUCLEOTIDE SEQUENCE [LARGE SCALE GENOMIC DNA]</scope>
    <source>
        <strain evidence="4">cv. Darmor-bzh</strain>
    </source>
</reference>
<dbReference type="Proteomes" id="UP000028999">
    <property type="component" value="Unassembled WGS sequence"/>
</dbReference>
<keyword evidence="4" id="KW-1185">Reference proteome</keyword>
<evidence type="ECO:0000313" key="2">
    <source>
        <dbReference type="EMBL" id="CAF2030223.1"/>
    </source>
</evidence>
<dbReference type="Pfam" id="PF12579">
    <property type="entry name" value="DUF3755"/>
    <property type="match status" value="1"/>
</dbReference>
<protein>
    <submittedName>
        <fullName evidence="2">(rape) hypothetical protein</fullName>
    </submittedName>
    <submittedName>
        <fullName evidence="3">BnaC07g50860D protein</fullName>
    </submittedName>
</protein>
<dbReference type="EMBL" id="LK034138">
    <property type="protein sequence ID" value="CDY62396.1"/>
    <property type="molecule type" value="Genomic_DNA"/>
</dbReference>
<gene>
    <name evidence="3" type="primary">BnaC07g50860D</name>
    <name evidence="2" type="ORF">DARMORV10_C07P57530.1</name>
    <name evidence="3" type="ORF">GSBRNA2T00036228001</name>
</gene>
<dbReference type="STRING" id="3708.A0A078J9V1"/>
<reference evidence="2" key="3">
    <citation type="submission" date="2021-01" db="EMBL/GenBank/DDBJ databases">
        <authorList>
            <consortium name="Genoscope - CEA"/>
            <person name="William W."/>
        </authorList>
    </citation>
    <scope>NUCLEOTIDE SEQUENCE</scope>
</reference>
<reference evidence="3" key="2">
    <citation type="submission" date="2014-06" db="EMBL/GenBank/DDBJ databases">
        <authorList>
            <person name="Genoscope - CEA"/>
        </authorList>
    </citation>
    <scope>NUCLEOTIDE SEQUENCE</scope>
</reference>
<dbReference type="OMA" id="ARDNIMI"/>
<name>A0A078J9V1_BRANA</name>
<dbReference type="Gramene" id="CDY62396">
    <property type="protein sequence ID" value="CDY62396"/>
    <property type="gene ID" value="GSBRNA2T00036228001"/>
</dbReference>
<dbReference type="AlphaFoldDB" id="A0A078J9V1"/>
<dbReference type="Gene3D" id="1.10.10.60">
    <property type="entry name" value="Homeodomain-like"/>
    <property type="match status" value="1"/>
</dbReference>
<accession>A0A078J9V1</accession>
<feature type="region of interest" description="Disordered" evidence="1">
    <location>
        <begin position="1"/>
        <end position="24"/>
    </location>
</feature>